<evidence type="ECO:0000313" key="7">
    <source>
        <dbReference type="Proteomes" id="UP000191040"/>
    </source>
</evidence>
<keyword evidence="7" id="KW-1185">Reference proteome</keyword>
<dbReference type="Pfam" id="PF12804">
    <property type="entry name" value="NTP_transf_3"/>
    <property type="match status" value="1"/>
</dbReference>
<protein>
    <submittedName>
        <fullName evidence="6">2-phospho-L-lactate guanylyltransferase</fullName>
    </submittedName>
</protein>
<dbReference type="EMBL" id="LT796768">
    <property type="protein sequence ID" value="SKB08531.1"/>
    <property type="molecule type" value="Genomic_DNA"/>
</dbReference>
<evidence type="ECO:0000256" key="3">
    <source>
        <dbReference type="ARBA" id="ARBA00022741"/>
    </source>
</evidence>
<dbReference type="STRING" id="1736691.SAMN06295964_2197"/>
<dbReference type="InterPro" id="IPR029044">
    <property type="entry name" value="Nucleotide-diphossugar_trans"/>
</dbReference>
<keyword evidence="3" id="KW-0547">Nucleotide-binding</keyword>
<dbReference type="InterPro" id="IPR025877">
    <property type="entry name" value="MobA-like_NTP_Trfase"/>
</dbReference>
<feature type="domain" description="MobA-like NTP transferase" evidence="5">
    <location>
        <begin position="44"/>
        <end position="132"/>
    </location>
</feature>
<sequence length="196" mass="20664">MRDRRRRAWTVVVPVKPAHLGKSRLDLPGVDRIALARAIALDTIEAAAEVARVVVVTADPHLGAPGVEVVLEPEPRGIAAAISDGLHVAPAGHRAVLLGDLPGLRPGDLAQALELAEDTRLGAVPDEERQGTTLVTAREGDLPAAFGPGSWQRHRAAGFIELPVPVSSTLRRDVDHADHLIGTLGPRTTAVLGRVL</sequence>
<dbReference type="AlphaFoldDB" id="A0A1T4Z4N7"/>
<dbReference type="GO" id="GO:0005525">
    <property type="term" value="F:GTP binding"/>
    <property type="evidence" value="ECO:0007669"/>
    <property type="project" value="UniProtKB-KW"/>
</dbReference>
<dbReference type="RefSeq" id="WP_172806338.1">
    <property type="nucleotide sequence ID" value="NZ_LT796768.1"/>
</dbReference>
<dbReference type="Gene3D" id="3.90.550.10">
    <property type="entry name" value="Spore Coat Polysaccharide Biosynthesis Protein SpsA, Chain A"/>
    <property type="match status" value="1"/>
</dbReference>
<accession>A0A1T4Z4N7</accession>
<name>A0A1T4Z4N7_9ACTN</name>
<keyword evidence="1 6" id="KW-0808">Transferase</keyword>
<gene>
    <name evidence="6" type="ORF">SAMN06295964_2197</name>
</gene>
<dbReference type="Proteomes" id="UP000191040">
    <property type="component" value="Chromosome I"/>
</dbReference>
<evidence type="ECO:0000256" key="2">
    <source>
        <dbReference type="ARBA" id="ARBA00022695"/>
    </source>
</evidence>
<evidence type="ECO:0000256" key="1">
    <source>
        <dbReference type="ARBA" id="ARBA00022679"/>
    </source>
</evidence>
<dbReference type="GO" id="GO:0043814">
    <property type="term" value="F:phospholactate guanylyltransferase activity"/>
    <property type="evidence" value="ECO:0007669"/>
    <property type="project" value="InterPro"/>
</dbReference>
<dbReference type="PANTHER" id="PTHR40392:SF1">
    <property type="entry name" value="2-PHOSPHO-L-LACTATE GUANYLYLTRANSFERASE"/>
    <property type="match status" value="1"/>
</dbReference>
<reference evidence="7" key="1">
    <citation type="submission" date="2017-02" db="EMBL/GenBank/DDBJ databases">
        <authorList>
            <person name="Varghese N."/>
            <person name="Submissions S."/>
        </authorList>
    </citation>
    <scope>NUCLEOTIDE SEQUENCE [LARGE SCALE GENOMIC DNA]</scope>
    <source>
        <strain evidence="7">9H-4</strain>
    </source>
</reference>
<dbReference type="InterPro" id="IPR002835">
    <property type="entry name" value="CofC"/>
</dbReference>
<dbReference type="NCBIfam" id="TIGR03552">
    <property type="entry name" value="F420_cofC"/>
    <property type="match status" value="1"/>
</dbReference>
<evidence type="ECO:0000256" key="4">
    <source>
        <dbReference type="ARBA" id="ARBA00023134"/>
    </source>
</evidence>
<keyword evidence="4" id="KW-0342">GTP-binding</keyword>
<keyword evidence="2 6" id="KW-0548">Nucleotidyltransferase</keyword>
<evidence type="ECO:0000313" key="6">
    <source>
        <dbReference type="EMBL" id="SKB08531.1"/>
    </source>
</evidence>
<dbReference type="SUPFAM" id="SSF53448">
    <property type="entry name" value="Nucleotide-diphospho-sugar transferases"/>
    <property type="match status" value="1"/>
</dbReference>
<dbReference type="PANTHER" id="PTHR40392">
    <property type="entry name" value="2-PHOSPHO-L-LACTATE GUANYLYLTRANSFERASE"/>
    <property type="match status" value="1"/>
</dbReference>
<evidence type="ECO:0000259" key="5">
    <source>
        <dbReference type="Pfam" id="PF12804"/>
    </source>
</evidence>
<proteinExistence type="predicted"/>
<organism evidence="6 7">
    <name type="scientific">Aeromicrobium choanae</name>
    <dbReference type="NCBI Taxonomy" id="1736691"/>
    <lineage>
        <taxon>Bacteria</taxon>
        <taxon>Bacillati</taxon>
        <taxon>Actinomycetota</taxon>
        <taxon>Actinomycetes</taxon>
        <taxon>Propionibacteriales</taxon>
        <taxon>Nocardioidaceae</taxon>
        <taxon>Aeromicrobium</taxon>
    </lineage>
</organism>